<feature type="transmembrane region" description="Helical" evidence="1">
    <location>
        <begin position="149"/>
        <end position="167"/>
    </location>
</feature>
<dbReference type="Gene3D" id="1.20.144.10">
    <property type="entry name" value="Phosphatidic acid phosphatase type 2/haloperoxidase"/>
    <property type="match status" value="1"/>
</dbReference>
<reference evidence="3" key="1">
    <citation type="submission" date="2016-10" db="EMBL/GenBank/DDBJ databases">
        <authorList>
            <person name="de Groot N.N."/>
        </authorList>
    </citation>
    <scope>NUCLEOTIDE SEQUENCE</scope>
</reference>
<dbReference type="InterPro" id="IPR036938">
    <property type="entry name" value="PAP2/HPO_sf"/>
</dbReference>
<keyword evidence="1" id="KW-1133">Transmembrane helix</keyword>
<proteinExistence type="predicted"/>
<organism evidence="3">
    <name type="scientific">hydrothermal vent metagenome</name>
    <dbReference type="NCBI Taxonomy" id="652676"/>
    <lineage>
        <taxon>unclassified sequences</taxon>
        <taxon>metagenomes</taxon>
        <taxon>ecological metagenomes</taxon>
    </lineage>
</organism>
<feature type="transmembrane region" description="Helical" evidence="1">
    <location>
        <begin position="90"/>
        <end position="107"/>
    </location>
</feature>
<evidence type="ECO:0000256" key="1">
    <source>
        <dbReference type="SAM" id="Phobius"/>
    </source>
</evidence>
<evidence type="ECO:0000313" key="3">
    <source>
        <dbReference type="EMBL" id="SFV67409.1"/>
    </source>
</evidence>
<evidence type="ECO:0000259" key="2">
    <source>
        <dbReference type="Pfam" id="PF01569"/>
    </source>
</evidence>
<dbReference type="SUPFAM" id="SSF48317">
    <property type="entry name" value="Acid phosphatase/Vanadium-dependent haloperoxidase"/>
    <property type="match status" value="1"/>
</dbReference>
<name>A0A1W1CNQ8_9ZZZZ</name>
<feature type="transmembrane region" description="Helical" evidence="1">
    <location>
        <begin position="174"/>
        <end position="193"/>
    </location>
</feature>
<gene>
    <name evidence="3" type="ORF">MNB_SM-6-1486</name>
</gene>
<feature type="transmembrane region" description="Helical" evidence="1">
    <location>
        <begin position="199"/>
        <end position="220"/>
    </location>
</feature>
<accession>A0A1W1CNQ8</accession>
<sequence>MTLNRQIVLTSLILLVSILFFGMTDVDLSVQDLFYNFGSHKWILDWGLQPYKFIFYDGIKRLLIIIAVLLLLSLLLFWKKPLIQEYKRGIVIIILSAIFVPMIASGLKKETNMPCPKDEIHYGGIYPRTAVWQKYPEAFKLTHKRTKCWPAGHASGGFALLSLFFLFKKKRNKIIGLSVGLMTGWSMGLYKMIIGDHFFSHTVITMVLAWLIILLIAKAVNLLKL</sequence>
<dbReference type="CDD" id="cd03396">
    <property type="entry name" value="PAP2_like_6"/>
    <property type="match status" value="1"/>
</dbReference>
<keyword evidence="1" id="KW-0812">Transmembrane</keyword>
<feature type="domain" description="Phosphatidic acid phosphatase type 2/haloperoxidase" evidence="2">
    <location>
        <begin position="91"/>
        <end position="220"/>
    </location>
</feature>
<dbReference type="InterPro" id="IPR000326">
    <property type="entry name" value="PAP2/HPO"/>
</dbReference>
<feature type="transmembrane region" description="Helical" evidence="1">
    <location>
        <begin position="7"/>
        <end position="24"/>
    </location>
</feature>
<dbReference type="Pfam" id="PF01569">
    <property type="entry name" value="PAP2"/>
    <property type="match status" value="1"/>
</dbReference>
<protein>
    <recommendedName>
        <fullName evidence="2">Phosphatidic acid phosphatase type 2/haloperoxidase domain-containing protein</fullName>
    </recommendedName>
</protein>
<feature type="transmembrane region" description="Helical" evidence="1">
    <location>
        <begin position="58"/>
        <end position="78"/>
    </location>
</feature>
<dbReference type="EMBL" id="FPHK01000104">
    <property type="protein sequence ID" value="SFV67409.1"/>
    <property type="molecule type" value="Genomic_DNA"/>
</dbReference>
<keyword evidence="1" id="KW-0472">Membrane</keyword>
<dbReference type="AlphaFoldDB" id="A0A1W1CNQ8"/>